<sequence>MKRMTLPNVKWLYTLLGLLLALGLSGCTSYSVTEQEMTDYLHDNVSFNQSVGIENVMYAQVSVTDLAVKIGRTDADRVAVHANTLAKIQLFNAQKQQLDLDIEFSAIPRYDAKTGEVYLQSIRLEELTENGTPLAADIKRLIKPAVAMIGYGLSQNPVYQLDSNVLQEALIKSAQPNLVIRDNKLVIELFD</sequence>
<gene>
    <name evidence="1" type="ORF">VEZ01S_23_00240</name>
</gene>
<dbReference type="InterPro" id="IPR010835">
    <property type="entry name" value="DUF1439"/>
</dbReference>
<dbReference type="Gene3D" id="3.15.10.40">
    <property type="entry name" value="Uncharacterised protein PF07273, DUF1439"/>
    <property type="match status" value="1"/>
</dbReference>
<dbReference type="STRING" id="1219080.VEZ01S_23_00240"/>
<reference evidence="1 2" key="1">
    <citation type="submission" date="2013-09" db="EMBL/GenBank/DDBJ databases">
        <title>Whole genome shotgun sequence of Vibrio ezurae NBRC 102218.</title>
        <authorList>
            <person name="Yoshida I."/>
            <person name="Hosoyama A."/>
            <person name="Numata M."/>
            <person name="Hashimoto M."/>
            <person name="Hosoyama Y."/>
            <person name="Tsuchikane K."/>
            <person name="Noguchi M."/>
            <person name="Hirakata S."/>
            <person name="Ichikawa N."/>
            <person name="Ohji S."/>
            <person name="Yamazoe A."/>
            <person name="Fujita N."/>
        </authorList>
    </citation>
    <scope>NUCLEOTIDE SEQUENCE [LARGE SCALE GENOMIC DNA]</scope>
    <source>
        <strain evidence="1 2">NBRC 102218</strain>
    </source>
</reference>
<organism evidence="1 2">
    <name type="scientific">Vibrio ezurae NBRC 102218</name>
    <dbReference type="NCBI Taxonomy" id="1219080"/>
    <lineage>
        <taxon>Bacteria</taxon>
        <taxon>Pseudomonadati</taxon>
        <taxon>Pseudomonadota</taxon>
        <taxon>Gammaproteobacteria</taxon>
        <taxon>Vibrionales</taxon>
        <taxon>Vibrionaceae</taxon>
        <taxon>Vibrio</taxon>
    </lineage>
</organism>
<keyword evidence="2" id="KW-1185">Reference proteome</keyword>
<accession>U3B3N7</accession>
<comment type="caution">
    <text evidence="1">The sequence shown here is derived from an EMBL/GenBank/DDBJ whole genome shotgun (WGS) entry which is preliminary data.</text>
</comment>
<dbReference type="eggNOG" id="ENOG502Z7KF">
    <property type="taxonomic scope" value="Bacteria"/>
</dbReference>
<protein>
    <recommendedName>
        <fullName evidence="3">Lipoprotein</fullName>
    </recommendedName>
</protein>
<evidence type="ECO:0008006" key="3">
    <source>
        <dbReference type="Google" id="ProtNLM"/>
    </source>
</evidence>
<name>U3B3N7_9VIBR</name>
<evidence type="ECO:0000313" key="2">
    <source>
        <dbReference type="Proteomes" id="UP000016562"/>
    </source>
</evidence>
<evidence type="ECO:0000313" key="1">
    <source>
        <dbReference type="EMBL" id="GAD80072.1"/>
    </source>
</evidence>
<proteinExistence type="predicted"/>
<dbReference type="AlphaFoldDB" id="U3B3N7"/>
<dbReference type="Proteomes" id="UP000016562">
    <property type="component" value="Unassembled WGS sequence"/>
</dbReference>
<dbReference type="EMBL" id="BATM01000023">
    <property type="protein sequence ID" value="GAD80072.1"/>
    <property type="molecule type" value="Genomic_DNA"/>
</dbReference>
<dbReference type="RefSeq" id="WP_021713780.1">
    <property type="nucleotide sequence ID" value="NZ_BATM01000023.1"/>
</dbReference>
<dbReference type="Pfam" id="PF07273">
    <property type="entry name" value="DUF1439"/>
    <property type="match status" value="1"/>
</dbReference>
<dbReference type="PROSITE" id="PS51257">
    <property type="entry name" value="PROKAR_LIPOPROTEIN"/>
    <property type="match status" value="1"/>
</dbReference>